<dbReference type="AlphaFoldDB" id="A0A8H5LJE3"/>
<dbReference type="SUPFAM" id="SSF52540">
    <property type="entry name" value="P-loop containing nucleoside triphosphate hydrolases"/>
    <property type="match status" value="1"/>
</dbReference>
<gene>
    <name evidence="3" type="ORF">D9756_003458</name>
</gene>
<dbReference type="EMBL" id="JAACJO010000004">
    <property type="protein sequence ID" value="KAF5359392.1"/>
    <property type="molecule type" value="Genomic_DNA"/>
</dbReference>
<protein>
    <recommendedName>
        <fullName evidence="2">G domain-containing protein</fullName>
    </recommendedName>
</protein>
<feature type="region of interest" description="Disordered" evidence="1">
    <location>
        <begin position="179"/>
        <end position="219"/>
    </location>
</feature>
<reference evidence="3 4" key="1">
    <citation type="journal article" date="2020" name="ISME J.">
        <title>Uncovering the hidden diversity of litter-decomposition mechanisms in mushroom-forming fungi.</title>
        <authorList>
            <person name="Floudas D."/>
            <person name="Bentzer J."/>
            <person name="Ahren D."/>
            <person name="Johansson T."/>
            <person name="Persson P."/>
            <person name="Tunlid A."/>
        </authorList>
    </citation>
    <scope>NUCLEOTIDE SEQUENCE [LARGE SCALE GENOMIC DNA]</scope>
    <source>
        <strain evidence="3 4">CBS 146.42</strain>
    </source>
</reference>
<evidence type="ECO:0000259" key="2">
    <source>
        <dbReference type="Pfam" id="PF01926"/>
    </source>
</evidence>
<dbReference type="GO" id="GO:0005525">
    <property type="term" value="F:GTP binding"/>
    <property type="evidence" value="ECO:0007669"/>
    <property type="project" value="InterPro"/>
</dbReference>
<organism evidence="3 4">
    <name type="scientific">Leucocoprinus leucothites</name>
    <dbReference type="NCBI Taxonomy" id="201217"/>
    <lineage>
        <taxon>Eukaryota</taxon>
        <taxon>Fungi</taxon>
        <taxon>Dikarya</taxon>
        <taxon>Basidiomycota</taxon>
        <taxon>Agaricomycotina</taxon>
        <taxon>Agaricomycetes</taxon>
        <taxon>Agaricomycetidae</taxon>
        <taxon>Agaricales</taxon>
        <taxon>Agaricineae</taxon>
        <taxon>Agaricaceae</taxon>
        <taxon>Leucocoprinus</taxon>
    </lineage>
</organism>
<feature type="domain" description="G" evidence="2">
    <location>
        <begin position="326"/>
        <end position="394"/>
    </location>
</feature>
<evidence type="ECO:0000313" key="4">
    <source>
        <dbReference type="Proteomes" id="UP000559027"/>
    </source>
</evidence>
<sequence length="556" mass="61879">MYNSYGSGGVTSPPLTNNPFIDHTASTTQRYPDISQPHNVVMNGAGAGGGGQQYPQFQQQHQLSQFQNQMQPPQQQPWQTDMTMNSMSPMNSAGMQPQPTGYQMQSSFGQGAVSGTSYNYLNSTGQQPMQQQQTSYNPAQQQLQSPSYLAQFDPYAGIGQGWGETTTTTTTITANVTPSSLSATGTGSSGGGAQYFSSSHINTPVPSSNQPTSLSAAGDQHPREYIRIHKTLIESWDRFTWNTFLGLFEKLKSAWEARKSELDARVGVLNTQVSTLQMQTQAAGSLGYAGYLQVQQYQQEASRIQGVARLDHHGAELDIRSFTLRVMGPTGTGKSNLIQLASGKDAGVGHSLTSSTQKIREIPCHHPSKGYEINFVDTPGFDQTHEDDFGVLNRIAEWLTNRYKNGVKLSGVIYTHRITDNRMDGSAIKTLDLFQKICGDDMSPNIRLITTHWDEGDVLRHAQVYREREKELRELYWKPLIDKGSKALRSRNDKTSVWDIVDSLPLEQRALQIQKEIVDQHMPLQDTAAGQTFSWFWDVLDSLKRTLDRIGFTFRT</sequence>
<keyword evidence="4" id="KW-1185">Reference proteome</keyword>
<comment type="caution">
    <text evidence="3">The sequence shown here is derived from an EMBL/GenBank/DDBJ whole genome shotgun (WGS) entry which is preliminary data.</text>
</comment>
<dbReference type="CDD" id="cd00882">
    <property type="entry name" value="Ras_like_GTPase"/>
    <property type="match status" value="1"/>
</dbReference>
<name>A0A8H5LJE3_9AGAR</name>
<dbReference type="InterPro" id="IPR027417">
    <property type="entry name" value="P-loop_NTPase"/>
</dbReference>
<evidence type="ECO:0000256" key="1">
    <source>
        <dbReference type="SAM" id="MobiDB-lite"/>
    </source>
</evidence>
<proteinExistence type="predicted"/>
<dbReference type="Gene3D" id="3.40.50.300">
    <property type="entry name" value="P-loop containing nucleotide triphosphate hydrolases"/>
    <property type="match status" value="1"/>
</dbReference>
<evidence type="ECO:0000313" key="3">
    <source>
        <dbReference type="EMBL" id="KAF5359392.1"/>
    </source>
</evidence>
<feature type="region of interest" description="Disordered" evidence="1">
    <location>
        <begin position="1"/>
        <end position="54"/>
    </location>
</feature>
<feature type="compositionally biased region" description="Polar residues" evidence="1">
    <location>
        <begin position="195"/>
        <end position="215"/>
    </location>
</feature>
<dbReference type="Pfam" id="PF01926">
    <property type="entry name" value="MMR_HSR1"/>
    <property type="match status" value="1"/>
</dbReference>
<dbReference type="InterPro" id="IPR006073">
    <property type="entry name" value="GTP-bd"/>
</dbReference>
<dbReference type="OrthoDB" id="3253876at2759"/>
<dbReference type="Proteomes" id="UP000559027">
    <property type="component" value="Unassembled WGS sequence"/>
</dbReference>
<feature type="compositionally biased region" description="Polar residues" evidence="1">
    <location>
        <begin position="13"/>
        <end position="30"/>
    </location>
</feature>
<accession>A0A8H5LJE3</accession>